<proteinExistence type="inferred from homology"/>
<accession>A0A914YGP3</accession>
<dbReference type="AlphaFoldDB" id="A0A914YGP3"/>
<dbReference type="Pfam" id="PF01781">
    <property type="entry name" value="Ribosomal_L38e"/>
    <property type="match status" value="1"/>
</dbReference>
<keyword evidence="7" id="KW-1185">Reference proteome</keyword>
<evidence type="ECO:0000313" key="8">
    <source>
        <dbReference type="WBParaSite" id="PSU_v2.g18498.t1"/>
    </source>
</evidence>
<dbReference type="Gene3D" id="3.30.720.90">
    <property type="match status" value="1"/>
</dbReference>
<evidence type="ECO:0000256" key="5">
    <source>
        <dbReference type="ARBA" id="ARBA00035338"/>
    </source>
</evidence>
<dbReference type="GO" id="GO:0003735">
    <property type="term" value="F:structural constituent of ribosome"/>
    <property type="evidence" value="ECO:0007669"/>
    <property type="project" value="InterPro"/>
</dbReference>
<dbReference type="GO" id="GO:0006412">
    <property type="term" value="P:translation"/>
    <property type="evidence" value="ECO:0007669"/>
    <property type="project" value="InterPro"/>
</dbReference>
<dbReference type="WBParaSite" id="PSU_v2.g18498.t1">
    <property type="protein sequence ID" value="PSU_v2.g18498.t1"/>
    <property type="gene ID" value="PSU_v2.g18498"/>
</dbReference>
<evidence type="ECO:0000256" key="2">
    <source>
        <dbReference type="ARBA" id="ARBA00022980"/>
    </source>
</evidence>
<reference evidence="8" key="1">
    <citation type="submission" date="2022-11" db="UniProtKB">
        <authorList>
            <consortium name="WormBaseParasite"/>
        </authorList>
    </citation>
    <scope>IDENTIFICATION</scope>
</reference>
<name>A0A914YGP3_9BILA</name>
<evidence type="ECO:0000256" key="4">
    <source>
        <dbReference type="ARBA" id="ARBA00035235"/>
    </source>
</evidence>
<dbReference type="Proteomes" id="UP000887577">
    <property type="component" value="Unplaced"/>
</dbReference>
<evidence type="ECO:0000256" key="6">
    <source>
        <dbReference type="RuleBase" id="RU003445"/>
    </source>
</evidence>
<dbReference type="GO" id="GO:0022618">
    <property type="term" value="P:protein-RNA complex assembly"/>
    <property type="evidence" value="ECO:0007669"/>
    <property type="project" value="TreeGrafter"/>
</dbReference>
<dbReference type="FunFam" id="3.30.720.90:FF:000001">
    <property type="entry name" value="60S ribosomal protein L38"/>
    <property type="match status" value="1"/>
</dbReference>
<keyword evidence="2 6" id="KW-0689">Ribosomal protein</keyword>
<sequence>MPREVKEVKELLVLSRRKDAKSIVVKQNRDNVKFKLRCSKYLYTLVLKDKEKAGKVQSSLPTTLTIKNIK</sequence>
<dbReference type="PANTHER" id="PTHR10965:SF0">
    <property type="entry name" value="LARGE RIBOSOMAL SUBUNIT PROTEIN EL38"/>
    <property type="match status" value="1"/>
</dbReference>
<keyword evidence="3 6" id="KW-0687">Ribonucleoprotein</keyword>
<protein>
    <recommendedName>
        <fullName evidence="4">Large ribosomal subunit protein eL38</fullName>
    </recommendedName>
    <alternativeName>
        <fullName evidence="5">60S ribosomal protein L38</fullName>
    </alternativeName>
</protein>
<evidence type="ECO:0000256" key="3">
    <source>
        <dbReference type="ARBA" id="ARBA00023274"/>
    </source>
</evidence>
<dbReference type="InterPro" id="IPR038464">
    <property type="entry name" value="Ribosomal_eL38_sf"/>
</dbReference>
<comment type="similarity">
    <text evidence="1 6">Belongs to the eukaryotic ribosomal protein eL38 family.</text>
</comment>
<organism evidence="7 8">
    <name type="scientific">Panagrolaimus superbus</name>
    <dbReference type="NCBI Taxonomy" id="310955"/>
    <lineage>
        <taxon>Eukaryota</taxon>
        <taxon>Metazoa</taxon>
        <taxon>Ecdysozoa</taxon>
        <taxon>Nematoda</taxon>
        <taxon>Chromadorea</taxon>
        <taxon>Rhabditida</taxon>
        <taxon>Tylenchina</taxon>
        <taxon>Panagrolaimomorpha</taxon>
        <taxon>Panagrolaimoidea</taxon>
        <taxon>Panagrolaimidae</taxon>
        <taxon>Panagrolaimus</taxon>
    </lineage>
</organism>
<dbReference type="InterPro" id="IPR002675">
    <property type="entry name" value="Ribosomal_eL38"/>
</dbReference>
<dbReference type="GO" id="GO:0022625">
    <property type="term" value="C:cytosolic large ribosomal subunit"/>
    <property type="evidence" value="ECO:0007669"/>
    <property type="project" value="TreeGrafter"/>
</dbReference>
<evidence type="ECO:0000313" key="7">
    <source>
        <dbReference type="Proteomes" id="UP000887577"/>
    </source>
</evidence>
<evidence type="ECO:0000256" key="1">
    <source>
        <dbReference type="ARBA" id="ARBA00007803"/>
    </source>
</evidence>
<dbReference type="PANTHER" id="PTHR10965">
    <property type="entry name" value="60S RIBOSOMAL PROTEIN L38"/>
    <property type="match status" value="1"/>
</dbReference>